<keyword evidence="2" id="KW-1185">Reference proteome</keyword>
<accession>A0ABQ5ZTU9</accession>
<sequence>MVTYFVVQSFQRGNKGMLIPEPPREARDKGHCERMARALAERSASVIAFSRSGDPDIGAWDDAVIIAQYGEDPAELLETVN</sequence>
<dbReference type="RefSeq" id="WP_245083045.1">
    <property type="nucleotide sequence ID" value="NZ_BSOP01000069.1"/>
</dbReference>
<dbReference type="EMBL" id="BSOP01000069">
    <property type="protein sequence ID" value="GLR55157.1"/>
    <property type="molecule type" value="Genomic_DNA"/>
</dbReference>
<dbReference type="Proteomes" id="UP001156702">
    <property type="component" value="Unassembled WGS sequence"/>
</dbReference>
<comment type="caution">
    <text evidence="1">The sequence shown here is derived from an EMBL/GenBank/DDBJ whole genome shotgun (WGS) entry which is preliminary data.</text>
</comment>
<evidence type="ECO:0000313" key="1">
    <source>
        <dbReference type="EMBL" id="GLR55157.1"/>
    </source>
</evidence>
<reference evidence="2" key="1">
    <citation type="journal article" date="2019" name="Int. J. Syst. Evol. Microbiol.">
        <title>The Global Catalogue of Microorganisms (GCM) 10K type strain sequencing project: providing services to taxonomists for standard genome sequencing and annotation.</title>
        <authorList>
            <consortium name="The Broad Institute Genomics Platform"/>
            <consortium name="The Broad Institute Genome Sequencing Center for Infectious Disease"/>
            <person name="Wu L."/>
            <person name="Ma J."/>
        </authorList>
    </citation>
    <scope>NUCLEOTIDE SEQUENCE [LARGE SCALE GENOMIC DNA]</scope>
    <source>
        <strain evidence="2">NBRC 102122</strain>
    </source>
</reference>
<evidence type="ECO:0000313" key="2">
    <source>
        <dbReference type="Proteomes" id="UP001156702"/>
    </source>
</evidence>
<gene>
    <name evidence="1" type="ORF">GCM10007923_63780</name>
</gene>
<name>A0ABQ5ZTU9_9HYPH</name>
<protein>
    <submittedName>
        <fullName evidence="1">Uncharacterized protein</fullName>
    </submittedName>
</protein>
<organism evidence="1 2">
    <name type="scientific">Shinella yambaruensis</name>
    <dbReference type="NCBI Taxonomy" id="415996"/>
    <lineage>
        <taxon>Bacteria</taxon>
        <taxon>Pseudomonadati</taxon>
        <taxon>Pseudomonadota</taxon>
        <taxon>Alphaproteobacteria</taxon>
        <taxon>Hyphomicrobiales</taxon>
        <taxon>Rhizobiaceae</taxon>
        <taxon>Shinella</taxon>
    </lineage>
</organism>
<proteinExistence type="predicted"/>